<evidence type="ECO:0000313" key="1">
    <source>
        <dbReference type="EMBL" id="ETA68169.1"/>
    </source>
</evidence>
<evidence type="ECO:0008006" key="3">
    <source>
        <dbReference type="Google" id="ProtNLM"/>
    </source>
</evidence>
<keyword evidence="2" id="KW-1185">Reference proteome</keyword>
<protein>
    <recommendedName>
        <fullName evidence="3">DUF2073 domain-containing protein</fullName>
    </recommendedName>
</protein>
<reference evidence="1 2" key="1">
    <citation type="submission" date="2013-08" db="EMBL/GenBank/DDBJ databases">
        <authorList>
            <consortium name="DOE Joint Genome Institute"/>
            <person name="Eisen J."/>
            <person name="Huntemann M."/>
            <person name="Han J."/>
            <person name="Chen A."/>
            <person name="Kyrpides N."/>
            <person name="Mavromatis K."/>
            <person name="Markowitz V."/>
            <person name="Palaniappan K."/>
            <person name="Ivanova N."/>
            <person name="Schaumberg A."/>
            <person name="Pati A."/>
            <person name="Liolios K."/>
            <person name="Nordberg H.P."/>
            <person name="Cantor M.N."/>
            <person name="Hua S.X."/>
            <person name="Woyke T."/>
        </authorList>
    </citation>
    <scope>NUCLEOTIDE SEQUENCE [LARGE SCALE GENOMIC DNA]</scope>
    <source>
        <strain evidence="1 2">DSM 2278</strain>
    </source>
</reference>
<gene>
    <name evidence="1" type="ORF">MettiDRAFT_1622</name>
</gene>
<name>W9DPF2_METTI</name>
<dbReference type="Pfam" id="PF09846">
    <property type="entry name" value="OapB"/>
    <property type="match status" value="1"/>
</dbReference>
<accession>W9DPF2</accession>
<organism evidence="1 2">
    <name type="scientific">Methanolobus tindarius DSM 2278</name>
    <dbReference type="NCBI Taxonomy" id="1090322"/>
    <lineage>
        <taxon>Archaea</taxon>
        <taxon>Methanobacteriati</taxon>
        <taxon>Methanobacteriota</taxon>
        <taxon>Stenosarchaea group</taxon>
        <taxon>Methanomicrobia</taxon>
        <taxon>Methanosarcinales</taxon>
        <taxon>Methanosarcinaceae</taxon>
        <taxon>Methanolobus</taxon>
    </lineage>
</organism>
<dbReference type="PIRSF" id="PIRSF004977">
    <property type="entry name" value="UCP004977"/>
    <property type="match status" value="1"/>
</dbReference>
<comment type="caution">
    <text evidence="1">The sequence shown here is derived from an EMBL/GenBank/DDBJ whole genome shotgun (WGS) entry which is preliminary data.</text>
</comment>
<dbReference type="Proteomes" id="UP000019483">
    <property type="component" value="Unassembled WGS sequence"/>
</dbReference>
<proteinExistence type="predicted"/>
<dbReference type="STRING" id="1090322.MettiDRAFT_1622"/>
<dbReference type="EMBL" id="AZAJ01000001">
    <property type="protein sequence ID" value="ETA68169.1"/>
    <property type="molecule type" value="Genomic_DNA"/>
</dbReference>
<dbReference type="AlphaFoldDB" id="W9DPF2"/>
<dbReference type="InterPro" id="IPR012017">
    <property type="entry name" value="OapB-like"/>
</dbReference>
<evidence type="ECO:0000313" key="2">
    <source>
        <dbReference type="Proteomes" id="UP000019483"/>
    </source>
</evidence>
<sequence>MIAMQGFQMDLVSEHRLSQMSPVEKVRFIIDEVKSGKILVLEKGLSPEEEASLIEMTMTLIEPDGFSGIEMESYPSEVDTSFIGKILKKNALKTRLTVIGPADQLKTLKKDRNMISALISTNK</sequence>